<dbReference type="EMBL" id="FUYH01000010">
    <property type="protein sequence ID" value="SKA90275.1"/>
    <property type="molecule type" value="Genomic_DNA"/>
</dbReference>
<comment type="subunit">
    <text evidence="4">Heterotetramer composed of 2 epsilon subunits (GlmE) and 2 sigma subunits (GlmS). GlmE exists as a homodimer and GlmS as a monomer.</text>
</comment>
<dbReference type="GO" id="GO:0019553">
    <property type="term" value="P:L-glutamate catabolic process via L-citramalate"/>
    <property type="evidence" value="ECO:0007669"/>
    <property type="project" value="UniProtKB-UniRule"/>
</dbReference>
<reference evidence="6" key="1">
    <citation type="submission" date="2017-02" db="EMBL/GenBank/DDBJ databases">
        <authorList>
            <person name="Varghese N."/>
            <person name="Submissions S."/>
        </authorList>
    </citation>
    <scope>NUCLEOTIDE SEQUENCE [LARGE SCALE GENOMIC DNA]</scope>
    <source>
        <strain evidence="6">USBA 833</strain>
    </source>
</reference>
<evidence type="ECO:0000256" key="1">
    <source>
        <dbReference type="ARBA" id="ARBA00022628"/>
    </source>
</evidence>
<dbReference type="InterPro" id="IPR016176">
    <property type="entry name" value="Cbl-dep_enz_cat"/>
</dbReference>
<feature type="binding site" evidence="4">
    <location>
        <position position="181"/>
    </location>
    <ligand>
        <name>L-glutamate</name>
        <dbReference type="ChEBI" id="CHEBI:29985"/>
    </ligand>
</feature>
<dbReference type="OrthoDB" id="9763360at2"/>
<feature type="binding site" evidence="4">
    <location>
        <position position="66"/>
    </location>
    <ligand>
        <name>L-glutamate</name>
        <dbReference type="ChEBI" id="CHEBI:29985"/>
    </ligand>
</feature>
<dbReference type="Pfam" id="PF06368">
    <property type="entry name" value="Met_asp_mut_E"/>
    <property type="match status" value="1"/>
</dbReference>
<feature type="binding site" evidence="4">
    <location>
        <position position="296"/>
    </location>
    <ligand>
        <name>adenosylcob(III)alamin</name>
        <dbReference type="ChEBI" id="CHEBI:18408"/>
    </ligand>
</feature>
<keyword evidence="3 4" id="KW-0170">Cobalt</keyword>
<feature type="binding site" evidence="4">
    <location>
        <position position="180"/>
    </location>
    <ligand>
        <name>adenosylcob(III)alamin</name>
        <dbReference type="ChEBI" id="CHEBI:18408"/>
    </ligand>
</feature>
<dbReference type="InterPro" id="IPR006396">
    <property type="entry name" value="Glu_mut_E"/>
</dbReference>
<evidence type="ECO:0000313" key="5">
    <source>
        <dbReference type="EMBL" id="SKA90275.1"/>
    </source>
</evidence>
<dbReference type="UniPathway" id="UPA00561">
    <property type="reaction ID" value="UER00617"/>
</dbReference>
<evidence type="ECO:0000313" key="6">
    <source>
        <dbReference type="Proteomes" id="UP000190105"/>
    </source>
</evidence>
<proteinExistence type="inferred from homology"/>
<dbReference type="Gene3D" id="3.20.20.240">
    <property type="entry name" value="Methylmalonyl-CoA mutase"/>
    <property type="match status" value="1"/>
</dbReference>
<feature type="binding site" evidence="4">
    <location>
        <position position="123"/>
    </location>
    <ligand>
        <name>adenosylcob(III)alamin</name>
        <dbReference type="ChEBI" id="CHEBI:18408"/>
    </ligand>
</feature>
<keyword evidence="1 4" id="KW-0846">Cobalamin</keyword>
<dbReference type="GO" id="GO:0019670">
    <property type="term" value="P:anaerobic L-glutamate catabolic process"/>
    <property type="evidence" value="ECO:0007669"/>
    <property type="project" value="InterPro"/>
</dbReference>
<dbReference type="RefSeq" id="WP_078696592.1">
    <property type="nucleotide sequence ID" value="NZ_FUYH01000010.1"/>
</dbReference>
<comment type="pathway">
    <text evidence="4">Amino-acid degradation; L-glutamate degradation via mesaconate pathway; acetate and pyruvate from L-glutamate: step 1/4.</text>
</comment>
<evidence type="ECO:0000256" key="3">
    <source>
        <dbReference type="ARBA" id="ARBA00023285"/>
    </source>
</evidence>
<evidence type="ECO:0000256" key="4">
    <source>
        <dbReference type="HAMAP-Rule" id="MF_01923"/>
    </source>
</evidence>
<feature type="binding site" evidence="4">
    <location>
        <position position="171"/>
    </location>
    <ligand>
        <name>L-glutamate</name>
        <dbReference type="ChEBI" id="CHEBI:29985"/>
    </ligand>
</feature>
<feature type="binding site" evidence="4">
    <location>
        <position position="177"/>
    </location>
    <ligand>
        <name>L-glutamate</name>
        <dbReference type="ChEBI" id="CHEBI:29985"/>
    </ligand>
</feature>
<sequence length="483" mass="53265">MELKNKKLSRDEFLKIREEVLNQWPTGRDVDLEEAAQYLKSVPDYKNFCVKLKKAKDEGITLAQPRAGVALVDAHIELLKYLQNEGGADLLPSTIDSYTRQNRYSECEVGIEESKKAGRSMLNGFPAVNYGVKECRRVYESLELPLQARHGTPDSRLLSEIIHASGWTSNEGGGISYNIPYAKSVSVEKSLTDWQYCDRLVGIYEEMGIHINREPFGPLTGTLVPPSMSNAVAIIEGLLAAEQGVKNLTLGYGQCGNLIQDVAAIRALVEQAEEYFKEYGYDIELTTVFHQWMGGFPADESKAFGVICTGSAAAALAGATKVIVKTPHEAVGIPTKEANAAGIKATKQTLNLLRGQRLPLSKELKDEIELIKAETKCIIDEVLKLGKGDIAVGTVKAFEAGVLDIPFAPSRYNAGKMLPARDNNGAVRYLEFGNVPMNKEIRDYNRKLLEERAKYEGRDVSFQMVVDDIFAVGRGVLIGRPEK</sequence>
<comment type="catalytic activity">
    <reaction evidence="4">
        <text>(2S,3S)-3-methyl-L-aspartate = L-glutamate</text>
        <dbReference type="Rhea" id="RHEA:12857"/>
        <dbReference type="ChEBI" id="CHEBI:29985"/>
        <dbReference type="ChEBI" id="CHEBI:58724"/>
        <dbReference type="EC" id="5.4.99.1"/>
    </reaction>
</comment>
<dbReference type="Gene3D" id="3.90.970.10">
    <property type="match status" value="1"/>
</dbReference>
<evidence type="ECO:0000256" key="2">
    <source>
        <dbReference type="ARBA" id="ARBA00023235"/>
    </source>
</evidence>
<dbReference type="SUPFAM" id="SSF51703">
    <property type="entry name" value="Cobalamin (vitamin B12)-dependent enzymes"/>
    <property type="match status" value="1"/>
</dbReference>
<dbReference type="STRING" id="1147123.SAMN05443428_11060"/>
<keyword evidence="2 4" id="KW-0413">Isomerase</keyword>
<feature type="binding site" evidence="4">
    <location>
        <position position="68"/>
    </location>
    <ligand>
        <name>adenosylcob(III)alamin</name>
        <dbReference type="ChEBI" id="CHEBI:18408"/>
    </ligand>
</feature>
<dbReference type="AlphaFoldDB" id="A0A1T4XMG7"/>
<keyword evidence="6" id="KW-1185">Reference proteome</keyword>
<dbReference type="CDD" id="cd00245">
    <property type="entry name" value="Glm_e"/>
    <property type="match status" value="1"/>
</dbReference>
<dbReference type="InterPro" id="IPR014714">
    <property type="entry name" value="Glu_mut_E_C_dom_sf"/>
</dbReference>
<comment type="cofactor">
    <cofactor evidence="4">
        <name>adenosylcob(III)alamin</name>
        <dbReference type="ChEBI" id="CHEBI:18408"/>
    </cofactor>
</comment>
<dbReference type="NCBIfam" id="TIGR01503">
    <property type="entry name" value="MthylAspMut_E"/>
    <property type="match status" value="1"/>
</dbReference>
<feature type="binding site" evidence="4">
    <location>
        <position position="100"/>
    </location>
    <ligand>
        <name>L-glutamate</name>
        <dbReference type="ChEBI" id="CHEBI:29985"/>
    </ligand>
</feature>
<dbReference type="PIRSF" id="PIRSF001495">
    <property type="entry name" value="Met_asp_mut_epsi"/>
    <property type="match status" value="1"/>
</dbReference>
<name>A0A1T4XMG7_9CLOT</name>
<dbReference type="GO" id="GO:0050097">
    <property type="term" value="F:methylaspartate mutase activity"/>
    <property type="evidence" value="ECO:0007669"/>
    <property type="project" value="UniProtKB-UniRule"/>
</dbReference>
<dbReference type="HAMAP" id="MF_01923">
    <property type="entry name" value="Me_Asp_mutase_E"/>
    <property type="match status" value="1"/>
</dbReference>
<feature type="binding site" evidence="4">
    <location>
        <position position="329"/>
    </location>
    <ligand>
        <name>adenosylcob(III)alamin</name>
        <dbReference type="ChEBI" id="CHEBI:18408"/>
    </ligand>
</feature>
<feature type="binding site" evidence="4">
    <location>
        <begin position="149"/>
        <end position="150"/>
    </location>
    <ligand>
        <name>L-glutamate</name>
        <dbReference type="ChEBI" id="CHEBI:29985"/>
    </ligand>
</feature>
<comment type="similarity">
    <text evidence="4">Belongs to the methylaspartate mutase GlmE subunit family.</text>
</comment>
<dbReference type="Proteomes" id="UP000190105">
    <property type="component" value="Unassembled WGS sequence"/>
</dbReference>
<dbReference type="EC" id="5.4.99.1" evidence="4"/>
<gene>
    <name evidence="4" type="primary">glmE</name>
    <name evidence="5" type="ORF">SAMN05443428_11060</name>
</gene>
<dbReference type="GO" id="GO:0031419">
    <property type="term" value="F:cobalamin binding"/>
    <property type="evidence" value="ECO:0007669"/>
    <property type="project" value="UniProtKB-KW"/>
</dbReference>
<accession>A0A1T4XMG7</accession>
<feature type="binding site" evidence="4">
    <location>
        <position position="325"/>
    </location>
    <ligand>
        <name>adenosylcob(III)alamin</name>
        <dbReference type="ChEBI" id="CHEBI:18408"/>
    </ligand>
</feature>
<organism evidence="5 6">
    <name type="scientific">Caloramator quimbayensis</name>
    <dbReference type="NCBI Taxonomy" id="1147123"/>
    <lineage>
        <taxon>Bacteria</taxon>
        <taxon>Bacillati</taxon>
        <taxon>Bacillota</taxon>
        <taxon>Clostridia</taxon>
        <taxon>Eubacteriales</taxon>
        <taxon>Clostridiaceae</taxon>
        <taxon>Caloramator</taxon>
    </lineage>
</organism>
<comment type="function">
    <text evidence="4">Catalyzes the carbon skeleton rearrangement of L-glutamate to L-threo-3-methylaspartate ((2S,3S)-3-methylaspartate).</text>
</comment>
<protein>
    <recommendedName>
        <fullName evidence="4">Glutamate mutase epsilon subunit</fullName>
        <ecNumber evidence="4">5.4.99.1</ecNumber>
    </recommendedName>
    <alternativeName>
        <fullName evidence="4">Glutamate mutase E chain</fullName>
    </alternativeName>
    <alternativeName>
        <fullName evidence="4">Glutamate mutase large subunit</fullName>
    </alternativeName>
    <alternativeName>
        <fullName evidence="4">Methylaspartate mutase</fullName>
    </alternativeName>
</protein>
<feature type="binding site" evidence="4">
    <location>
        <position position="333"/>
    </location>
    <ligand>
        <name>adenosylcob(III)alamin</name>
        <dbReference type="ChEBI" id="CHEBI:18408"/>
    </ligand>
</feature>